<protein>
    <submittedName>
        <fullName evidence="2">Uncharacterized protein</fullName>
    </submittedName>
</protein>
<evidence type="ECO:0000256" key="1">
    <source>
        <dbReference type="ARBA" id="ARBA00023172"/>
    </source>
</evidence>
<sequence>MSIKPARTGRRQLNADKRMQAALSGGLAANCDGIDSNPVHKKLALTSVPAYDAMFDFWEAYERINPRADPRNMQCMKHIAEAIVRSTPGRLDEGGMATVKTVRVKVWTFMSEWQQKTNLSIPKAVHDSMVPYVTDVLRYEIPLWIKEKEPTFLTIQNYLDMEELLWQRDHHKYIHEGCRVDVSALLKMHCYTSARLQEICKAKYKELVCMVVWKDGEPDIIISFKREHSKGMADTFKKPKHPIYERLDPPPPLCANTLLFLLSIMISSGAFENHKTVEDVLSARAPKGRYQVLDWADDALDKPVFPEMSSDWPTEKIKNETSWGQQCSDWAVRADFTEGMGLHAARREALIQVDDGGYSLGQVMKYAGHRNAKTLVGHYLDDASNVDGTAAFLKTNPRRDLTEYFHSESMKKNPNLPHSLTANILDHLKQRQDYIDLSEQIKNLDGNESQTCHTDIRCTQFTIKLKSKLRNLLLKPTSHHTYLGLSHQ</sequence>
<dbReference type="PANTHER" id="PTHR37535">
    <property type="entry name" value="FLUG DOMAIN PROTEIN"/>
    <property type="match status" value="1"/>
</dbReference>
<evidence type="ECO:0000313" key="2">
    <source>
        <dbReference type="EMBL" id="ELR06466.1"/>
    </source>
</evidence>
<dbReference type="InterPro" id="IPR013762">
    <property type="entry name" value="Integrase-like_cat_sf"/>
</dbReference>
<gene>
    <name evidence="2" type="ORF">GMDG_07991</name>
</gene>
<reference evidence="3" key="1">
    <citation type="submission" date="2010-09" db="EMBL/GenBank/DDBJ databases">
        <title>The genome sequence of Geomyces destructans 20631-21.</title>
        <authorList>
            <consortium name="The Broad Institute Genome Sequencing Platform"/>
            <person name="Cuomo C.A."/>
            <person name="Blehert D.S."/>
            <person name="Lorch J.M."/>
            <person name="Young S.K."/>
            <person name="Zeng Q."/>
            <person name="Gargeya S."/>
            <person name="Fitzgerald M."/>
            <person name="Haas B."/>
            <person name="Abouelleil A."/>
            <person name="Alvarado L."/>
            <person name="Arachchi H.M."/>
            <person name="Berlin A."/>
            <person name="Brown A."/>
            <person name="Chapman S.B."/>
            <person name="Chen Z."/>
            <person name="Dunbar C."/>
            <person name="Freedman E."/>
            <person name="Gearin G."/>
            <person name="Gellesch M."/>
            <person name="Goldberg J."/>
            <person name="Griggs A."/>
            <person name="Gujja S."/>
            <person name="Heiman D."/>
            <person name="Howarth C."/>
            <person name="Larson L."/>
            <person name="Lui A."/>
            <person name="MacDonald P.J.P."/>
            <person name="Montmayeur A."/>
            <person name="Murphy C."/>
            <person name="Neiman D."/>
            <person name="Pearson M."/>
            <person name="Priest M."/>
            <person name="Roberts A."/>
            <person name="Saif S."/>
            <person name="Shea T."/>
            <person name="Shenoy N."/>
            <person name="Sisk P."/>
            <person name="Stolte C."/>
            <person name="Sykes S."/>
            <person name="Wortman J."/>
            <person name="Nusbaum C."/>
            <person name="Birren B."/>
        </authorList>
    </citation>
    <scope>NUCLEOTIDE SEQUENCE [LARGE SCALE GENOMIC DNA]</scope>
    <source>
        <strain evidence="3">ATCC MYA-4855 / 20631-21</strain>
    </source>
</reference>
<dbReference type="GO" id="GO:0015074">
    <property type="term" value="P:DNA integration"/>
    <property type="evidence" value="ECO:0007669"/>
    <property type="project" value="InterPro"/>
</dbReference>
<dbReference type="Gene3D" id="1.10.443.10">
    <property type="entry name" value="Intergrase catalytic core"/>
    <property type="match status" value="1"/>
</dbReference>
<dbReference type="VEuPathDB" id="FungiDB:GMDG_07991"/>
<name>L8G3A0_PSED2</name>
<dbReference type="PANTHER" id="PTHR37535:SF3">
    <property type="entry name" value="FLUG DOMAIN-CONTAINING PROTEIN"/>
    <property type="match status" value="1"/>
</dbReference>
<dbReference type="SUPFAM" id="SSF56349">
    <property type="entry name" value="DNA breaking-rejoining enzymes"/>
    <property type="match status" value="1"/>
</dbReference>
<evidence type="ECO:0000313" key="3">
    <source>
        <dbReference type="Proteomes" id="UP000011064"/>
    </source>
</evidence>
<dbReference type="GO" id="GO:0003677">
    <property type="term" value="F:DNA binding"/>
    <property type="evidence" value="ECO:0007669"/>
    <property type="project" value="InterPro"/>
</dbReference>
<dbReference type="EMBL" id="GL573451">
    <property type="protein sequence ID" value="ELR06466.1"/>
    <property type="molecule type" value="Genomic_DNA"/>
</dbReference>
<proteinExistence type="predicted"/>
<dbReference type="GO" id="GO:0006310">
    <property type="term" value="P:DNA recombination"/>
    <property type="evidence" value="ECO:0007669"/>
    <property type="project" value="UniProtKB-KW"/>
</dbReference>
<keyword evidence="3" id="KW-1185">Reference proteome</keyword>
<keyword evidence="1" id="KW-0233">DNA recombination</keyword>
<dbReference type="HOGENOM" id="CLU_033041_0_0_1"/>
<accession>L8G3A0</accession>
<dbReference type="InterPro" id="IPR011010">
    <property type="entry name" value="DNA_brk_join_enz"/>
</dbReference>
<dbReference type="Pfam" id="PF11917">
    <property type="entry name" value="DUF3435"/>
    <property type="match status" value="1"/>
</dbReference>
<dbReference type="InParanoid" id="L8G3A0"/>
<dbReference type="Proteomes" id="UP000011064">
    <property type="component" value="Unassembled WGS sequence"/>
</dbReference>
<dbReference type="STRING" id="658429.L8G3A0"/>
<dbReference type="InterPro" id="IPR021842">
    <property type="entry name" value="DUF3435"/>
</dbReference>
<dbReference type="AlphaFoldDB" id="L8G3A0"/>
<dbReference type="OrthoDB" id="3438550at2759"/>
<organism evidence="2 3">
    <name type="scientific">Pseudogymnoascus destructans (strain ATCC MYA-4855 / 20631-21)</name>
    <name type="common">Bat white-nose syndrome fungus</name>
    <name type="synonym">Geomyces destructans</name>
    <dbReference type="NCBI Taxonomy" id="658429"/>
    <lineage>
        <taxon>Eukaryota</taxon>
        <taxon>Fungi</taxon>
        <taxon>Dikarya</taxon>
        <taxon>Ascomycota</taxon>
        <taxon>Pezizomycotina</taxon>
        <taxon>Leotiomycetes</taxon>
        <taxon>Thelebolales</taxon>
        <taxon>Thelebolaceae</taxon>
        <taxon>Pseudogymnoascus</taxon>
    </lineage>
</organism>